<protein>
    <submittedName>
        <fullName evidence="2">Uncharacterized protein</fullName>
    </submittedName>
</protein>
<dbReference type="AlphaFoldDB" id="A0A8J2REE8"/>
<accession>A0A8J2REE8</accession>
<dbReference type="Proteomes" id="UP000789390">
    <property type="component" value="Unassembled WGS sequence"/>
</dbReference>
<name>A0A8J2REE8_9CRUS</name>
<comment type="caution">
    <text evidence="2">The sequence shown here is derived from an EMBL/GenBank/DDBJ whole genome shotgun (WGS) entry which is preliminary data.</text>
</comment>
<feature type="signal peptide" evidence="1">
    <location>
        <begin position="1"/>
        <end position="25"/>
    </location>
</feature>
<dbReference type="EMBL" id="CAKKLH010000014">
    <property type="protein sequence ID" value="CAH0099198.1"/>
    <property type="molecule type" value="Genomic_DNA"/>
</dbReference>
<keyword evidence="3" id="KW-1185">Reference proteome</keyword>
<evidence type="ECO:0000313" key="3">
    <source>
        <dbReference type="Proteomes" id="UP000789390"/>
    </source>
</evidence>
<feature type="chain" id="PRO_5035192884" evidence="1">
    <location>
        <begin position="26"/>
        <end position="105"/>
    </location>
</feature>
<proteinExistence type="predicted"/>
<evidence type="ECO:0000256" key="1">
    <source>
        <dbReference type="SAM" id="SignalP"/>
    </source>
</evidence>
<keyword evidence="1" id="KW-0732">Signal</keyword>
<gene>
    <name evidence="2" type="ORF">DGAL_LOCUS1312</name>
</gene>
<organism evidence="2 3">
    <name type="scientific">Daphnia galeata</name>
    <dbReference type="NCBI Taxonomy" id="27404"/>
    <lineage>
        <taxon>Eukaryota</taxon>
        <taxon>Metazoa</taxon>
        <taxon>Ecdysozoa</taxon>
        <taxon>Arthropoda</taxon>
        <taxon>Crustacea</taxon>
        <taxon>Branchiopoda</taxon>
        <taxon>Diplostraca</taxon>
        <taxon>Cladocera</taxon>
        <taxon>Anomopoda</taxon>
        <taxon>Daphniidae</taxon>
        <taxon>Daphnia</taxon>
    </lineage>
</organism>
<sequence length="105" mass="11931">MTLTRSLIISLAFCLVICAMTAVQAASIVTEADDMADTQWITEADDMADTEWNQDEERVADDAYASGDAEEMEEWMEERQAEKPKSINQQWREANPIAWTITRIV</sequence>
<evidence type="ECO:0000313" key="2">
    <source>
        <dbReference type="EMBL" id="CAH0099198.1"/>
    </source>
</evidence>
<reference evidence="2" key="1">
    <citation type="submission" date="2021-11" db="EMBL/GenBank/DDBJ databases">
        <authorList>
            <person name="Schell T."/>
        </authorList>
    </citation>
    <scope>NUCLEOTIDE SEQUENCE</scope>
    <source>
        <strain evidence="2">M5</strain>
    </source>
</reference>